<gene>
    <name evidence="2" type="ORF">DMA12_47415</name>
</gene>
<dbReference type="InterPro" id="IPR036388">
    <property type="entry name" value="WH-like_DNA-bd_sf"/>
</dbReference>
<dbReference type="EMBL" id="QHHU01000132">
    <property type="protein sequence ID" value="RSM34651.1"/>
    <property type="molecule type" value="Genomic_DNA"/>
</dbReference>
<dbReference type="AlphaFoldDB" id="A0A428VV00"/>
<dbReference type="SUPFAM" id="SSF46785">
    <property type="entry name" value="Winged helix' DNA-binding domain"/>
    <property type="match status" value="1"/>
</dbReference>
<dbReference type="InterPro" id="IPR036390">
    <property type="entry name" value="WH_DNA-bd_sf"/>
</dbReference>
<dbReference type="InterPro" id="IPR027417">
    <property type="entry name" value="P-loop_NTPase"/>
</dbReference>
<evidence type="ECO:0000313" key="3">
    <source>
        <dbReference type="Proteomes" id="UP000286716"/>
    </source>
</evidence>
<evidence type="ECO:0000256" key="1">
    <source>
        <dbReference type="SAM" id="MobiDB-lite"/>
    </source>
</evidence>
<reference evidence="2 3" key="1">
    <citation type="submission" date="2018-05" db="EMBL/GenBank/DDBJ databases">
        <title>Evolution of GPA BGCs.</title>
        <authorList>
            <person name="Waglechner N."/>
            <person name="Wright G.D."/>
        </authorList>
    </citation>
    <scope>NUCLEOTIDE SEQUENCE [LARGE SCALE GENOMIC DNA]</scope>
    <source>
        <strain evidence="2 3">DSM 5908</strain>
    </source>
</reference>
<dbReference type="SUPFAM" id="SSF52540">
    <property type="entry name" value="P-loop containing nucleoside triphosphate hydrolases"/>
    <property type="match status" value="1"/>
</dbReference>
<evidence type="ECO:0000313" key="2">
    <source>
        <dbReference type="EMBL" id="RSM34651.1"/>
    </source>
</evidence>
<sequence>MTTPRPLAAVPTPPARRTRWTDAELMREEFPLPKWAVPGLLAEGLNLLAGAPKLGKSWLSLGLGADIANGDQVLGSIEVERGPVFYCALEDTGRRLQRRRRQMLAAGGRAAPLLTLETACPTMTNGGDAVLVEWLEENPHARLVIIDTYEKMRGSDAPGMSAYAGDYAAAGRFKQLADHYSVPFLLIHHVRKQGAEDWQNLVSGTNGLTGAVDATLVLERGRGQADGVLHVTGRDVEEADYAMTFDATAGRWTKLDGPAADHLVGDTRAQILRLLREHGPLTPKAIAEALDGNPGSIRQTCKRMGDAGQLARTVDGIYSAPGASDSGTTPIQSHLSPVSPQVADQHKPE</sequence>
<keyword evidence="3" id="KW-1185">Reference proteome</keyword>
<name>A0A428VV00_AMYBA</name>
<protein>
    <submittedName>
        <fullName evidence="2">DNA repair protein RadA</fullName>
    </submittedName>
</protein>
<proteinExistence type="predicted"/>
<dbReference type="Gene3D" id="1.10.10.10">
    <property type="entry name" value="Winged helix-like DNA-binding domain superfamily/Winged helix DNA-binding domain"/>
    <property type="match status" value="1"/>
</dbReference>
<dbReference type="CDD" id="cd00090">
    <property type="entry name" value="HTH_ARSR"/>
    <property type="match status" value="1"/>
</dbReference>
<accession>A0A428VV00</accession>
<dbReference type="OrthoDB" id="9775547at2"/>
<comment type="caution">
    <text evidence="2">The sequence shown here is derived from an EMBL/GenBank/DDBJ whole genome shotgun (WGS) entry which is preliminary data.</text>
</comment>
<dbReference type="Pfam" id="PF13481">
    <property type="entry name" value="AAA_25"/>
    <property type="match status" value="1"/>
</dbReference>
<feature type="compositionally biased region" description="Polar residues" evidence="1">
    <location>
        <begin position="325"/>
        <end position="339"/>
    </location>
</feature>
<dbReference type="RefSeq" id="WP_020642571.1">
    <property type="nucleotide sequence ID" value="NZ_QHHU01000132.1"/>
</dbReference>
<organism evidence="2 3">
    <name type="scientific">Amycolatopsis balhimycina DSM 5908</name>
    <dbReference type="NCBI Taxonomy" id="1081091"/>
    <lineage>
        <taxon>Bacteria</taxon>
        <taxon>Bacillati</taxon>
        <taxon>Actinomycetota</taxon>
        <taxon>Actinomycetes</taxon>
        <taxon>Pseudonocardiales</taxon>
        <taxon>Pseudonocardiaceae</taxon>
        <taxon>Amycolatopsis</taxon>
    </lineage>
</organism>
<dbReference type="Proteomes" id="UP000286716">
    <property type="component" value="Unassembled WGS sequence"/>
</dbReference>
<feature type="region of interest" description="Disordered" evidence="1">
    <location>
        <begin position="319"/>
        <end position="349"/>
    </location>
</feature>
<dbReference type="InterPro" id="IPR011991">
    <property type="entry name" value="ArsR-like_HTH"/>
</dbReference>
<dbReference type="Gene3D" id="3.40.50.300">
    <property type="entry name" value="P-loop containing nucleotide triphosphate hydrolases"/>
    <property type="match status" value="1"/>
</dbReference>